<dbReference type="InterPro" id="IPR008545">
    <property type="entry name" value="Web"/>
</dbReference>
<feature type="region of interest" description="Disordered" evidence="4">
    <location>
        <begin position="226"/>
        <end position="320"/>
    </location>
</feature>
<feature type="compositionally biased region" description="Acidic residues" evidence="4">
    <location>
        <begin position="1"/>
        <end position="11"/>
    </location>
</feature>
<evidence type="ECO:0000313" key="6">
    <source>
        <dbReference type="Proteomes" id="UP001161247"/>
    </source>
</evidence>
<evidence type="ECO:0000313" key="5">
    <source>
        <dbReference type="EMBL" id="CAI9110127.1"/>
    </source>
</evidence>
<gene>
    <name evidence="5" type="ORF">OLC1_LOCUS17857</name>
</gene>
<name>A0AAV1DQJ9_OLDCO</name>
<proteinExistence type="inferred from homology"/>
<dbReference type="GO" id="GO:0009904">
    <property type="term" value="P:chloroplast accumulation movement"/>
    <property type="evidence" value="ECO:0007669"/>
    <property type="project" value="TreeGrafter"/>
</dbReference>
<evidence type="ECO:0000256" key="4">
    <source>
        <dbReference type="SAM" id="MobiDB-lite"/>
    </source>
</evidence>
<protein>
    <submittedName>
        <fullName evidence="5">OLC1v1010103C1</fullName>
    </submittedName>
</protein>
<comment type="similarity">
    <text evidence="1">Belongs to the WEB family.</text>
</comment>
<dbReference type="GO" id="GO:0005829">
    <property type="term" value="C:cytosol"/>
    <property type="evidence" value="ECO:0007669"/>
    <property type="project" value="TreeGrafter"/>
</dbReference>
<dbReference type="GO" id="GO:0009903">
    <property type="term" value="P:chloroplast avoidance movement"/>
    <property type="evidence" value="ECO:0007669"/>
    <property type="project" value="TreeGrafter"/>
</dbReference>
<feature type="compositionally biased region" description="Basic and acidic residues" evidence="4">
    <location>
        <begin position="226"/>
        <end position="235"/>
    </location>
</feature>
<feature type="coiled-coil region" evidence="3">
    <location>
        <begin position="84"/>
        <end position="132"/>
    </location>
</feature>
<reference evidence="5" key="1">
    <citation type="submission" date="2023-03" db="EMBL/GenBank/DDBJ databases">
        <authorList>
            <person name="Julca I."/>
        </authorList>
    </citation>
    <scope>NUCLEOTIDE SEQUENCE</scope>
</reference>
<accession>A0AAV1DQJ9</accession>
<dbReference type="EMBL" id="OX459123">
    <property type="protein sequence ID" value="CAI9110127.1"/>
    <property type="molecule type" value="Genomic_DNA"/>
</dbReference>
<feature type="region of interest" description="Disordered" evidence="4">
    <location>
        <begin position="1"/>
        <end position="27"/>
    </location>
</feature>
<dbReference type="AlphaFoldDB" id="A0AAV1DQJ9"/>
<sequence length="339" mass="39196">MDSYGELDEEPGEQKTRTGPEETPETLLSDRMVELAKLKGKLTKAKDEAVQSWLDSKPVIDDLEKLRSELADAKSRTALSNTAIPELEAQLETLDAAIRDKKDEELKIRTMINKINQILQRTQAEMELIKIERDEKHRARLKLKKVLRLRRQTLRTLQHTLRAVRLESEAYGTSTAEANRYIHHSEMDDKVVKLTQEEYHELTKKARQETSMAEWRISVSLEQKQAAKESKESAAKRLQNMHSLSGSRKREDEADGVEDRIPPKVEKSHPYVKVRSHPTDAQIGLQENKATSNSNPAQRNSKQQSKKTRRKNKRLSKRKNPSCFTRIRIIIVQKIKNFF</sequence>
<dbReference type="PANTHER" id="PTHR32054:SF70">
    <property type="entry name" value="OS07G0620100 PROTEIN"/>
    <property type="match status" value="1"/>
</dbReference>
<evidence type="ECO:0000256" key="3">
    <source>
        <dbReference type="SAM" id="Coils"/>
    </source>
</evidence>
<keyword evidence="2 3" id="KW-0175">Coiled coil</keyword>
<evidence type="ECO:0000256" key="2">
    <source>
        <dbReference type="ARBA" id="ARBA00023054"/>
    </source>
</evidence>
<dbReference type="PANTHER" id="PTHR32054">
    <property type="entry name" value="HEAVY CHAIN, PUTATIVE, EXPRESSED-RELATED-RELATED"/>
    <property type="match status" value="1"/>
</dbReference>
<feature type="compositionally biased region" description="Basic residues" evidence="4">
    <location>
        <begin position="304"/>
        <end position="320"/>
    </location>
</feature>
<keyword evidence="6" id="KW-1185">Reference proteome</keyword>
<organism evidence="5 6">
    <name type="scientific">Oldenlandia corymbosa var. corymbosa</name>
    <dbReference type="NCBI Taxonomy" id="529605"/>
    <lineage>
        <taxon>Eukaryota</taxon>
        <taxon>Viridiplantae</taxon>
        <taxon>Streptophyta</taxon>
        <taxon>Embryophyta</taxon>
        <taxon>Tracheophyta</taxon>
        <taxon>Spermatophyta</taxon>
        <taxon>Magnoliopsida</taxon>
        <taxon>eudicotyledons</taxon>
        <taxon>Gunneridae</taxon>
        <taxon>Pentapetalae</taxon>
        <taxon>asterids</taxon>
        <taxon>lamiids</taxon>
        <taxon>Gentianales</taxon>
        <taxon>Rubiaceae</taxon>
        <taxon>Rubioideae</taxon>
        <taxon>Spermacoceae</taxon>
        <taxon>Hedyotis-Oldenlandia complex</taxon>
        <taxon>Oldenlandia</taxon>
    </lineage>
</organism>
<feature type="compositionally biased region" description="Polar residues" evidence="4">
    <location>
        <begin position="288"/>
        <end position="303"/>
    </location>
</feature>
<evidence type="ECO:0000256" key="1">
    <source>
        <dbReference type="ARBA" id="ARBA00005485"/>
    </source>
</evidence>
<dbReference type="Proteomes" id="UP001161247">
    <property type="component" value="Chromosome 6"/>
</dbReference>
<feature type="compositionally biased region" description="Basic and acidic residues" evidence="4">
    <location>
        <begin position="248"/>
        <end position="269"/>
    </location>
</feature>
<dbReference type="Pfam" id="PF05701">
    <property type="entry name" value="WEMBL"/>
    <property type="match status" value="1"/>
</dbReference>